<proteinExistence type="inferred from homology"/>
<dbReference type="SUPFAM" id="SSF51905">
    <property type="entry name" value="FAD/NAD(P)-binding domain"/>
    <property type="match status" value="1"/>
</dbReference>
<dbReference type="InterPro" id="IPR045170">
    <property type="entry name" value="MTOX"/>
</dbReference>
<comment type="caution">
    <text evidence="7">The sequence shown here is derived from an EMBL/GenBank/DDBJ whole genome shotgun (WGS) entry which is preliminary data.</text>
</comment>
<keyword evidence="5" id="KW-0560">Oxidoreductase</keyword>
<sequence>MKILIIGSGVFGVSSAIQLRKYGFEVSIIDRSPIPALDAASTDISKVLRTDYGVDKVYTRLCLKAKKKFLEFNKDSKVKLYHESGVAMLAKESNQCDLDSISTIKSLSDDVNGINLLNDSQVRLEFLKSKPGFKKFFDIYKNGYFNNASGWVNAEESINFFIKKAREIGVNFFCGNGYGFRNFVYEDIKTKEKILGVETTDSTYFDCELVLVAAGSWTPSILPELKGCLTSTGHPVLLIKVPPELRDKYSYPNFSVWSADVTKTGFYGFPLNEDNILKIAIHGSGYVTSTDSPLTVLDNKNLQIPIQDLEKIRNFCIKHFPDLFESENDSEVFNTRICWYCDSFDSDFFITSVPSLSKNLVIATGGSGHAFKFLPVLGELVLPVVLKTLNDFQQTNFKTELKIEPKFLFRSPTNHKFSIYNTDEYEKNKNLLGKESMRLVEDIVPLSLEDQIFSTRVEFNNFFKAKDNSAVLNSML</sequence>
<accession>A0AAD5Y272</accession>
<gene>
    <name evidence="7" type="ORF">HK099_007495</name>
</gene>
<dbReference type="EMBL" id="JADGJW010000073">
    <property type="protein sequence ID" value="KAJ3225022.1"/>
    <property type="molecule type" value="Genomic_DNA"/>
</dbReference>
<evidence type="ECO:0000313" key="7">
    <source>
        <dbReference type="EMBL" id="KAJ3225022.1"/>
    </source>
</evidence>
<dbReference type="Pfam" id="PF01266">
    <property type="entry name" value="DAO"/>
    <property type="match status" value="1"/>
</dbReference>
<evidence type="ECO:0000313" key="8">
    <source>
        <dbReference type="Proteomes" id="UP001211065"/>
    </source>
</evidence>
<feature type="domain" description="FAD dependent oxidoreductase" evidence="6">
    <location>
        <begin position="2"/>
        <end position="381"/>
    </location>
</feature>
<dbReference type="PANTHER" id="PTHR10961">
    <property type="entry name" value="PEROXISOMAL SARCOSINE OXIDASE"/>
    <property type="match status" value="1"/>
</dbReference>
<dbReference type="SUPFAM" id="SSF54373">
    <property type="entry name" value="FAD-linked reductases, C-terminal domain"/>
    <property type="match status" value="1"/>
</dbReference>
<organism evidence="7 8">
    <name type="scientific">Clydaea vesicula</name>
    <dbReference type="NCBI Taxonomy" id="447962"/>
    <lineage>
        <taxon>Eukaryota</taxon>
        <taxon>Fungi</taxon>
        <taxon>Fungi incertae sedis</taxon>
        <taxon>Chytridiomycota</taxon>
        <taxon>Chytridiomycota incertae sedis</taxon>
        <taxon>Chytridiomycetes</taxon>
        <taxon>Lobulomycetales</taxon>
        <taxon>Lobulomycetaceae</taxon>
        <taxon>Clydaea</taxon>
    </lineage>
</organism>
<dbReference type="InterPro" id="IPR006076">
    <property type="entry name" value="FAD-dep_OxRdtase"/>
</dbReference>
<dbReference type="Gene3D" id="3.30.9.10">
    <property type="entry name" value="D-Amino Acid Oxidase, subunit A, domain 2"/>
    <property type="match status" value="1"/>
</dbReference>
<keyword evidence="3" id="KW-0285">Flavoprotein</keyword>
<dbReference type="AlphaFoldDB" id="A0AAD5Y272"/>
<protein>
    <recommendedName>
        <fullName evidence="6">FAD dependent oxidoreductase domain-containing protein</fullName>
    </recommendedName>
</protein>
<dbReference type="GO" id="GO:0008115">
    <property type="term" value="F:sarcosine oxidase activity"/>
    <property type="evidence" value="ECO:0007669"/>
    <property type="project" value="TreeGrafter"/>
</dbReference>
<comment type="cofactor">
    <cofactor evidence="1">
        <name>FAD</name>
        <dbReference type="ChEBI" id="CHEBI:57692"/>
    </cofactor>
</comment>
<dbReference type="GO" id="GO:0050660">
    <property type="term" value="F:flavin adenine dinucleotide binding"/>
    <property type="evidence" value="ECO:0007669"/>
    <property type="project" value="InterPro"/>
</dbReference>
<evidence type="ECO:0000256" key="2">
    <source>
        <dbReference type="ARBA" id="ARBA00010989"/>
    </source>
</evidence>
<dbReference type="Proteomes" id="UP001211065">
    <property type="component" value="Unassembled WGS sequence"/>
</dbReference>
<dbReference type="InterPro" id="IPR036188">
    <property type="entry name" value="FAD/NAD-bd_sf"/>
</dbReference>
<dbReference type="Gene3D" id="3.50.50.60">
    <property type="entry name" value="FAD/NAD(P)-binding domain"/>
    <property type="match status" value="1"/>
</dbReference>
<keyword evidence="8" id="KW-1185">Reference proteome</keyword>
<keyword evidence="4" id="KW-0274">FAD</keyword>
<reference evidence="7" key="1">
    <citation type="submission" date="2020-05" db="EMBL/GenBank/DDBJ databases">
        <title>Phylogenomic resolution of chytrid fungi.</title>
        <authorList>
            <person name="Stajich J.E."/>
            <person name="Amses K."/>
            <person name="Simmons R."/>
            <person name="Seto K."/>
            <person name="Myers J."/>
            <person name="Bonds A."/>
            <person name="Quandt C.A."/>
            <person name="Barry K."/>
            <person name="Liu P."/>
            <person name="Grigoriev I."/>
            <person name="Longcore J.E."/>
            <person name="James T.Y."/>
        </authorList>
    </citation>
    <scope>NUCLEOTIDE SEQUENCE</scope>
    <source>
        <strain evidence="7">JEL0476</strain>
    </source>
</reference>
<name>A0AAD5Y272_9FUNG</name>
<dbReference type="PANTHER" id="PTHR10961:SF46">
    <property type="entry name" value="PEROXISOMAL SARCOSINE OXIDASE"/>
    <property type="match status" value="1"/>
</dbReference>
<comment type="similarity">
    <text evidence="2">Belongs to the MSOX/MTOX family.</text>
</comment>
<evidence type="ECO:0000256" key="1">
    <source>
        <dbReference type="ARBA" id="ARBA00001974"/>
    </source>
</evidence>
<evidence type="ECO:0000256" key="4">
    <source>
        <dbReference type="ARBA" id="ARBA00022827"/>
    </source>
</evidence>
<evidence type="ECO:0000256" key="3">
    <source>
        <dbReference type="ARBA" id="ARBA00022630"/>
    </source>
</evidence>
<evidence type="ECO:0000256" key="5">
    <source>
        <dbReference type="ARBA" id="ARBA00023002"/>
    </source>
</evidence>
<evidence type="ECO:0000259" key="6">
    <source>
        <dbReference type="Pfam" id="PF01266"/>
    </source>
</evidence>